<keyword evidence="4" id="KW-0032">Aminotransferase</keyword>
<dbReference type="InterPro" id="IPR015424">
    <property type="entry name" value="PyrdxlP-dep_Trfase"/>
</dbReference>
<dbReference type="InterPro" id="IPR015421">
    <property type="entry name" value="PyrdxlP-dep_Trfase_major"/>
</dbReference>
<dbReference type="PANTHER" id="PTHR43713">
    <property type="entry name" value="GLUTAMATE-1-SEMIALDEHYDE 2,1-AMINOMUTASE"/>
    <property type="match status" value="1"/>
</dbReference>
<dbReference type="InterPro" id="IPR015422">
    <property type="entry name" value="PyrdxlP-dep_Trfase_small"/>
</dbReference>
<dbReference type="PANTHER" id="PTHR43713:SF3">
    <property type="entry name" value="GLUTAMATE-1-SEMIALDEHYDE 2,1-AMINOMUTASE 1, CHLOROPLASTIC-RELATED"/>
    <property type="match status" value="1"/>
</dbReference>
<organism evidence="4 5">
    <name type="scientific">Candidatus Agrococcus pullicola</name>
    <dbReference type="NCBI Taxonomy" id="2838429"/>
    <lineage>
        <taxon>Bacteria</taxon>
        <taxon>Bacillati</taxon>
        <taxon>Actinomycetota</taxon>
        <taxon>Actinomycetes</taxon>
        <taxon>Micrococcales</taxon>
        <taxon>Microbacteriaceae</taxon>
        <taxon>Agrococcus</taxon>
    </lineage>
</organism>
<evidence type="ECO:0000256" key="1">
    <source>
        <dbReference type="ARBA" id="ARBA00001933"/>
    </source>
</evidence>
<dbReference type="Proteomes" id="UP000824005">
    <property type="component" value="Unassembled WGS sequence"/>
</dbReference>
<dbReference type="EMBL" id="DXDC01000322">
    <property type="protein sequence ID" value="HIY66738.1"/>
    <property type="molecule type" value="Genomic_DNA"/>
</dbReference>
<keyword evidence="2 3" id="KW-0663">Pyridoxal phosphate</keyword>
<keyword evidence="4" id="KW-0808">Transferase</keyword>
<evidence type="ECO:0000256" key="3">
    <source>
        <dbReference type="RuleBase" id="RU003560"/>
    </source>
</evidence>
<dbReference type="InterPro" id="IPR005814">
    <property type="entry name" value="Aminotrans_3"/>
</dbReference>
<accession>A0A9D2CAF3</accession>
<dbReference type="CDD" id="cd00610">
    <property type="entry name" value="OAT_like"/>
    <property type="match status" value="1"/>
</dbReference>
<dbReference type="SUPFAM" id="SSF53383">
    <property type="entry name" value="PLP-dependent transferases"/>
    <property type="match status" value="1"/>
</dbReference>
<dbReference type="Gene3D" id="3.40.640.10">
    <property type="entry name" value="Type I PLP-dependent aspartate aminotransferase-like (Major domain)"/>
    <property type="match status" value="1"/>
</dbReference>
<dbReference type="Pfam" id="PF00202">
    <property type="entry name" value="Aminotran_3"/>
    <property type="match status" value="1"/>
</dbReference>
<proteinExistence type="inferred from homology"/>
<dbReference type="AlphaFoldDB" id="A0A9D2CAF3"/>
<gene>
    <name evidence="4" type="ORF">H9830_10735</name>
</gene>
<comment type="caution">
    <text evidence="4">The sequence shown here is derived from an EMBL/GenBank/DDBJ whole genome shotgun (WGS) entry which is preliminary data.</text>
</comment>
<reference evidence="4" key="2">
    <citation type="submission" date="2021-04" db="EMBL/GenBank/DDBJ databases">
        <authorList>
            <person name="Gilroy R."/>
        </authorList>
    </citation>
    <scope>NUCLEOTIDE SEQUENCE</scope>
    <source>
        <strain evidence="4">ChiGjej1B1-98</strain>
    </source>
</reference>
<evidence type="ECO:0000313" key="4">
    <source>
        <dbReference type="EMBL" id="HIY66738.1"/>
    </source>
</evidence>
<reference evidence="4" key="1">
    <citation type="journal article" date="2021" name="PeerJ">
        <title>Extensive microbial diversity within the chicken gut microbiome revealed by metagenomics and culture.</title>
        <authorList>
            <person name="Gilroy R."/>
            <person name="Ravi A."/>
            <person name="Getino M."/>
            <person name="Pursley I."/>
            <person name="Horton D.L."/>
            <person name="Alikhan N.F."/>
            <person name="Baker D."/>
            <person name="Gharbi K."/>
            <person name="Hall N."/>
            <person name="Watson M."/>
            <person name="Adriaenssens E.M."/>
            <person name="Foster-Nyarko E."/>
            <person name="Jarju S."/>
            <person name="Secka A."/>
            <person name="Antonio M."/>
            <person name="Oren A."/>
            <person name="Chaudhuri R.R."/>
            <person name="La Ragione R."/>
            <person name="Hildebrand F."/>
            <person name="Pallen M.J."/>
        </authorList>
    </citation>
    <scope>NUCLEOTIDE SEQUENCE</scope>
    <source>
        <strain evidence="4">ChiGjej1B1-98</strain>
    </source>
</reference>
<comment type="cofactor">
    <cofactor evidence="1">
        <name>pyridoxal 5'-phosphate</name>
        <dbReference type="ChEBI" id="CHEBI:597326"/>
    </cofactor>
</comment>
<dbReference type="GO" id="GO:0030170">
    <property type="term" value="F:pyridoxal phosphate binding"/>
    <property type="evidence" value="ECO:0007669"/>
    <property type="project" value="InterPro"/>
</dbReference>
<name>A0A9D2CAF3_9MICO</name>
<dbReference type="Gene3D" id="3.90.1150.10">
    <property type="entry name" value="Aspartate Aminotransferase, domain 1"/>
    <property type="match status" value="1"/>
</dbReference>
<protein>
    <submittedName>
        <fullName evidence="4">Aminotransferase class III-fold pyridoxal phosphate-dependent enzyme</fullName>
    </submittedName>
</protein>
<comment type="similarity">
    <text evidence="3">Belongs to the class-III pyridoxal-phosphate-dependent aminotransferase family.</text>
</comment>
<sequence length="436" mass="47238">MQSGSGIPDLENAIAELKAVYTNKNPRSAARHQQARSVMPGGNTRTTLFFDPFPLVFSSATGATLTSIDGDDYTDFLSDFTAGLYGHSHPEILKTIHATVDAGLTLGGSNDHEAELAHELCRRFPSIDLVRFTNSGTEANLMALGAARAGTGRRSIIVFRGAYHGGVLAFSNGDSPTNAPYDFHIAEYNDTAGARDLIRALGDSLAAVLVEPMLGSGGCIPADREFLQILRAETERVGALLIFDEVMTSRLSFGGMQQRNNIEPDLTTLGKYLGGGMTFGAFGGREEIMQRFDPSRAGAWAHPGTFNNNVLTMAAGLAGLQRVLTEDALHELNERGDRLRQSLTSVFERSGAPLRVTGLGSMLTIHPLTGVVRSRADLERSRERVRELLFFHLLADGFWLARRTMVALSLSITDDDCDGLVASARRFVDRYGDILV</sequence>
<evidence type="ECO:0000256" key="2">
    <source>
        <dbReference type="ARBA" id="ARBA00022898"/>
    </source>
</evidence>
<evidence type="ECO:0000313" key="5">
    <source>
        <dbReference type="Proteomes" id="UP000824005"/>
    </source>
</evidence>
<dbReference type="GO" id="GO:0008483">
    <property type="term" value="F:transaminase activity"/>
    <property type="evidence" value="ECO:0007669"/>
    <property type="project" value="UniProtKB-KW"/>
</dbReference>